<sequence>MSGQWHMWNAGDPADRRAWVRLWEQSPMQHPFAHPDLCWLLRPHHGRLMAATMTVGSGHILYPFFLRDIDDAGPLRQDIISPYGYGGPLHWGLDSVEESAAQFWARFGGWADESGVVSEFVRFSLFGEELLPYPGPTRERQTNYVRDLDVTEEELWLGVESKVRSNVRRARKEGVRVVVDTRGEHLQDFLRIYHGTMERRDSVAWYRFDADFFSGLHAALPGRYAYVMAEHEGRIVSADLLLLSADAGYYFLGGTDRGSFSARPNDLVKFEAMSWLRHSGRSSYVLGGGVQPKDGLERYKRGFAPRGAVPFTTGERVFAPKAYESLVNAAKQQFATAGAAWEEADGFFPEYRRQVPADRLPSRLATTEV</sequence>
<dbReference type="Proteomes" id="UP000824151">
    <property type="component" value="Unassembled WGS sequence"/>
</dbReference>
<dbReference type="PANTHER" id="PTHR36174:SF1">
    <property type="entry name" value="LIPID II:GLYCINE GLYCYLTRANSFERASE"/>
    <property type="match status" value="1"/>
</dbReference>
<evidence type="ECO:0000256" key="1">
    <source>
        <dbReference type="ARBA" id="ARBA00009943"/>
    </source>
</evidence>
<evidence type="ECO:0000313" key="9">
    <source>
        <dbReference type="Proteomes" id="UP000824151"/>
    </source>
</evidence>
<dbReference type="GO" id="GO:0071555">
    <property type="term" value="P:cell wall organization"/>
    <property type="evidence" value="ECO:0007669"/>
    <property type="project" value="UniProtKB-KW"/>
</dbReference>
<dbReference type="GO" id="GO:0009252">
    <property type="term" value="P:peptidoglycan biosynthetic process"/>
    <property type="evidence" value="ECO:0007669"/>
    <property type="project" value="UniProtKB-KW"/>
</dbReference>
<organism evidence="8 9">
    <name type="scientific">Candidatus Nesterenkonia stercoripullorum</name>
    <dbReference type="NCBI Taxonomy" id="2838701"/>
    <lineage>
        <taxon>Bacteria</taxon>
        <taxon>Bacillati</taxon>
        <taxon>Actinomycetota</taxon>
        <taxon>Actinomycetes</taxon>
        <taxon>Micrococcales</taxon>
        <taxon>Micrococcaceae</taxon>
        <taxon>Nesterenkonia</taxon>
    </lineage>
</organism>
<dbReference type="GO" id="GO:0016755">
    <property type="term" value="F:aminoacyltransferase activity"/>
    <property type="evidence" value="ECO:0007669"/>
    <property type="project" value="InterPro"/>
</dbReference>
<evidence type="ECO:0000256" key="3">
    <source>
        <dbReference type="ARBA" id="ARBA00022960"/>
    </source>
</evidence>
<protein>
    <submittedName>
        <fullName evidence="8">GNAT family N-acetyltransferase</fullName>
    </submittedName>
</protein>
<evidence type="ECO:0000256" key="4">
    <source>
        <dbReference type="ARBA" id="ARBA00022984"/>
    </source>
</evidence>
<keyword evidence="5" id="KW-0012">Acyltransferase</keyword>
<name>A0A9D1S2J2_9MICC</name>
<evidence type="ECO:0000256" key="6">
    <source>
        <dbReference type="ARBA" id="ARBA00023316"/>
    </source>
</evidence>
<keyword evidence="2" id="KW-0808">Transferase</keyword>
<proteinExistence type="inferred from homology"/>
<accession>A0A9D1S2J2</accession>
<keyword evidence="3" id="KW-0133">Cell shape</keyword>
<keyword evidence="4" id="KW-0573">Peptidoglycan synthesis</keyword>
<comment type="similarity">
    <text evidence="1">Belongs to the FemABX family.</text>
</comment>
<dbReference type="InterPro" id="IPR003447">
    <property type="entry name" value="FEMABX"/>
</dbReference>
<dbReference type="InterPro" id="IPR016181">
    <property type="entry name" value="Acyl_CoA_acyltransferase"/>
</dbReference>
<dbReference type="AlphaFoldDB" id="A0A9D1S2J2"/>
<dbReference type="EMBL" id="DXGD01000042">
    <property type="protein sequence ID" value="HIW98717.1"/>
    <property type="molecule type" value="Genomic_DNA"/>
</dbReference>
<evidence type="ECO:0000313" key="8">
    <source>
        <dbReference type="EMBL" id="HIW98717.1"/>
    </source>
</evidence>
<evidence type="ECO:0000256" key="5">
    <source>
        <dbReference type="ARBA" id="ARBA00023315"/>
    </source>
</evidence>
<keyword evidence="6" id="KW-0961">Cell wall biogenesis/degradation</keyword>
<feature type="domain" description="BioF2-like acetyltransferase" evidence="7">
    <location>
        <begin position="162"/>
        <end position="301"/>
    </location>
</feature>
<dbReference type="SUPFAM" id="SSF55729">
    <property type="entry name" value="Acyl-CoA N-acyltransferases (Nat)"/>
    <property type="match status" value="1"/>
</dbReference>
<dbReference type="Pfam" id="PF13480">
    <property type="entry name" value="Acetyltransf_6"/>
    <property type="match status" value="1"/>
</dbReference>
<dbReference type="GO" id="GO:0008360">
    <property type="term" value="P:regulation of cell shape"/>
    <property type="evidence" value="ECO:0007669"/>
    <property type="project" value="UniProtKB-KW"/>
</dbReference>
<dbReference type="InterPro" id="IPR038740">
    <property type="entry name" value="BioF2-like_GNAT_dom"/>
</dbReference>
<dbReference type="Gene3D" id="3.40.630.30">
    <property type="match status" value="1"/>
</dbReference>
<dbReference type="PROSITE" id="PS51191">
    <property type="entry name" value="FEMABX"/>
    <property type="match status" value="1"/>
</dbReference>
<evidence type="ECO:0000256" key="2">
    <source>
        <dbReference type="ARBA" id="ARBA00022679"/>
    </source>
</evidence>
<evidence type="ECO:0000259" key="7">
    <source>
        <dbReference type="Pfam" id="PF13480"/>
    </source>
</evidence>
<reference evidence="8" key="1">
    <citation type="journal article" date="2021" name="PeerJ">
        <title>Extensive microbial diversity within the chicken gut microbiome revealed by metagenomics and culture.</title>
        <authorList>
            <person name="Gilroy R."/>
            <person name="Ravi A."/>
            <person name="Getino M."/>
            <person name="Pursley I."/>
            <person name="Horton D.L."/>
            <person name="Alikhan N.F."/>
            <person name="Baker D."/>
            <person name="Gharbi K."/>
            <person name="Hall N."/>
            <person name="Watson M."/>
            <person name="Adriaenssens E.M."/>
            <person name="Foster-Nyarko E."/>
            <person name="Jarju S."/>
            <person name="Secka A."/>
            <person name="Antonio M."/>
            <person name="Oren A."/>
            <person name="Chaudhuri R.R."/>
            <person name="La Ragione R."/>
            <person name="Hildebrand F."/>
            <person name="Pallen M.J."/>
        </authorList>
    </citation>
    <scope>NUCLEOTIDE SEQUENCE</scope>
    <source>
        <strain evidence="8">ChiHejej3B27-3195</strain>
    </source>
</reference>
<comment type="caution">
    <text evidence="8">The sequence shown here is derived from an EMBL/GenBank/DDBJ whole genome shotgun (WGS) entry which is preliminary data.</text>
</comment>
<dbReference type="PANTHER" id="PTHR36174">
    <property type="entry name" value="LIPID II:GLYCINE GLYCYLTRANSFERASE"/>
    <property type="match status" value="1"/>
</dbReference>
<reference evidence="8" key="2">
    <citation type="submission" date="2021-04" db="EMBL/GenBank/DDBJ databases">
        <authorList>
            <person name="Gilroy R."/>
        </authorList>
    </citation>
    <scope>NUCLEOTIDE SEQUENCE</scope>
    <source>
        <strain evidence="8">ChiHejej3B27-3195</strain>
    </source>
</reference>
<gene>
    <name evidence="8" type="ORF">H9871_01095</name>
</gene>
<dbReference type="InterPro" id="IPR050644">
    <property type="entry name" value="PG_Glycine_Bridge_Synth"/>
</dbReference>